<evidence type="ECO:0000313" key="1">
    <source>
        <dbReference type="Proteomes" id="UP000095286"/>
    </source>
</evidence>
<name>A0AC35U9P7_9BILA</name>
<evidence type="ECO:0000313" key="2">
    <source>
        <dbReference type="WBParaSite" id="RSKR_0000947600.1"/>
    </source>
</evidence>
<accession>A0AC35U9P7</accession>
<sequence>MSGDYDAPKVFYNSSTKEDMNQIKFLRDNQIPVGNGKFASKGIAGSVGKKVTSVTNFFPLTPTGDMKDYKYYQYDMDIWGVRLDRSAVLINKRIADEIMVKKKPDYYRVKKHSMFLNLWIIAEKELVKLDTVDPNTAVYDFDRTVFTRQLFRNMEQISDLVFGIKNVALADYPQYEMAGLTHLEFHFKLVKNGNVFGMLGSDQLENKEGQQYLELLAKISIHKRPQDMAIYENGKTYLMNPESAGFGTKDMPELPDGKYLGVGFQQTIRPYELEPGNGGVAIVMDEKKTAFHGCQFLHHKYELLLTGSRGMLPFSGANAVKVLNNFKGLVCHVTHRQEQAITISGVIKENAFQKFFLMEGVKISVAEYIKTKYGRELQFPEYPLVEYKCKGSDGKLQLNFIPMELCYVADFQRVVQGAQTAEQISTMIRACATAPSKRMKEIENIYNNCDYVNDEYLINSGFESAFKMLEIPSRKLPIPQLNYKKGIIKPSTDLSTWDHPRGDTFIKPSAITNWAGYYFESKNRFQMEMKDMKDFISTFRRICLSRGMSVSECFEIKPVEATPYGVENLFSYLKESGTDFVMFFSPPSVTNVHGPIKYMELVTGIVTQDIKMDNALKILEKNQIKTLENIILKTNVKMGGLNYSINLKLENNMPVLDNKRLILGLAFNNTNSSLCDTFTTIGYSSNCIGSACEFAGDYVNCNLARDGDVAFWVTILNQTLDIYVTKNNGFLPKEVVIYRSSGSEGRYISYSKYDCAVIESVLKKFDPTIKFTLIVVEKNHNIRLFRKGINSCDRANHQNISPGTVVDTKIVNPKLFEFYLTSHSGLQGTCKVPRYIVIRNDLDLSSDELQVLTNTLAYGYQIVNSPVSLPAPMYIAEQYADRGRALINAYKDVSGMELYDDQLTTLHFYNQEHDLKYQR</sequence>
<proteinExistence type="predicted"/>
<dbReference type="WBParaSite" id="RSKR_0000947600.1">
    <property type="protein sequence ID" value="RSKR_0000947600.1"/>
    <property type="gene ID" value="RSKR_0000947600"/>
</dbReference>
<dbReference type="Proteomes" id="UP000095286">
    <property type="component" value="Unplaced"/>
</dbReference>
<organism evidence="1 2">
    <name type="scientific">Rhabditophanes sp. KR3021</name>
    <dbReference type="NCBI Taxonomy" id="114890"/>
    <lineage>
        <taxon>Eukaryota</taxon>
        <taxon>Metazoa</taxon>
        <taxon>Ecdysozoa</taxon>
        <taxon>Nematoda</taxon>
        <taxon>Chromadorea</taxon>
        <taxon>Rhabditida</taxon>
        <taxon>Tylenchina</taxon>
        <taxon>Panagrolaimomorpha</taxon>
        <taxon>Strongyloidoidea</taxon>
        <taxon>Alloionematidae</taxon>
        <taxon>Rhabditophanes</taxon>
    </lineage>
</organism>
<reference evidence="2" key="1">
    <citation type="submission" date="2016-11" db="UniProtKB">
        <authorList>
            <consortium name="WormBaseParasite"/>
        </authorList>
    </citation>
    <scope>IDENTIFICATION</scope>
    <source>
        <strain evidence="2">KR3021</strain>
    </source>
</reference>
<protein>
    <submittedName>
        <fullName evidence="2">PAZ domain-containing protein</fullName>
    </submittedName>
</protein>